<gene>
    <name evidence="11" type="ORF">F8B43_1918</name>
</gene>
<keyword evidence="5 9" id="KW-1133">Transmembrane helix</keyword>
<evidence type="ECO:0000256" key="5">
    <source>
        <dbReference type="ARBA" id="ARBA00022989"/>
    </source>
</evidence>
<evidence type="ECO:0000256" key="6">
    <source>
        <dbReference type="ARBA" id="ARBA00023136"/>
    </source>
</evidence>
<evidence type="ECO:0000256" key="4">
    <source>
        <dbReference type="ARBA" id="ARBA00022692"/>
    </source>
</evidence>
<dbReference type="InterPro" id="IPR017475">
    <property type="entry name" value="EPS_sugar_tfrase"/>
</dbReference>
<evidence type="ECO:0000256" key="1">
    <source>
        <dbReference type="ARBA" id="ARBA00004141"/>
    </source>
</evidence>
<proteinExistence type="inferred from homology"/>
<comment type="subcellular location">
    <subcellularLocation>
        <location evidence="1">Membrane</location>
        <topology evidence="1">Multi-pass membrane protein</topology>
    </subcellularLocation>
</comment>
<keyword evidence="6 9" id="KW-0472">Membrane</keyword>
<feature type="domain" description="Bacterial sugar transferase" evidence="10">
    <location>
        <begin position="255"/>
        <end position="438"/>
    </location>
</feature>
<keyword evidence="4 9" id="KW-0812">Transmembrane</keyword>
<feature type="transmembrane region" description="Helical" evidence="9">
    <location>
        <begin position="130"/>
        <end position="149"/>
    </location>
</feature>
<feature type="transmembrane region" description="Helical" evidence="9">
    <location>
        <begin position="97"/>
        <end position="118"/>
    </location>
</feature>
<feature type="transmembrane region" description="Helical" evidence="9">
    <location>
        <begin position="29"/>
        <end position="50"/>
    </location>
</feature>
<dbReference type="InterPro" id="IPR003362">
    <property type="entry name" value="Bact_transf"/>
</dbReference>
<dbReference type="GO" id="GO:0000271">
    <property type="term" value="P:polysaccharide biosynthetic process"/>
    <property type="evidence" value="ECO:0007669"/>
    <property type="project" value="UniProtKB-KW"/>
</dbReference>
<feature type="compositionally biased region" description="Low complexity" evidence="8">
    <location>
        <begin position="176"/>
        <end position="191"/>
    </location>
</feature>
<feature type="transmembrane region" description="Helical" evidence="9">
    <location>
        <begin position="257"/>
        <end position="281"/>
    </location>
</feature>
<dbReference type="NCBIfam" id="TIGR03025">
    <property type="entry name" value="EPS_sugtrans"/>
    <property type="match status" value="1"/>
</dbReference>
<dbReference type="RefSeq" id="WP_246695932.1">
    <property type="nucleotide sequence ID" value="NZ_WEKV01000009.1"/>
</dbReference>
<feature type="region of interest" description="Disordered" evidence="8">
    <location>
        <begin position="162"/>
        <end position="249"/>
    </location>
</feature>
<dbReference type="GO" id="GO:0009242">
    <property type="term" value="P:colanic acid biosynthetic process"/>
    <property type="evidence" value="ECO:0007669"/>
    <property type="project" value="TreeGrafter"/>
</dbReference>
<feature type="transmembrane region" description="Helical" evidence="9">
    <location>
        <begin position="62"/>
        <end position="85"/>
    </location>
</feature>
<dbReference type="Pfam" id="PF02397">
    <property type="entry name" value="Bac_transf"/>
    <property type="match status" value="1"/>
</dbReference>
<keyword evidence="3" id="KW-0808">Transferase</keyword>
<evidence type="ECO:0000256" key="2">
    <source>
        <dbReference type="ARBA" id="ARBA00006464"/>
    </source>
</evidence>
<accession>A0A833J8B9</accession>
<dbReference type="AlphaFoldDB" id="A0A833J8B9"/>
<comment type="similarity">
    <text evidence="2">Belongs to the bacterial sugar transferase family.</text>
</comment>
<evidence type="ECO:0000256" key="7">
    <source>
        <dbReference type="ARBA" id="ARBA00023169"/>
    </source>
</evidence>
<dbReference type="GO" id="GO:0089702">
    <property type="term" value="F:undecaprenyl-phosphate glucose phosphotransferase activity"/>
    <property type="evidence" value="ECO:0007669"/>
    <property type="project" value="TreeGrafter"/>
</dbReference>
<dbReference type="PANTHER" id="PTHR30576">
    <property type="entry name" value="COLANIC BIOSYNTHESIS UDP-GLUCOSE LIPID CARRIER TRANSFERASE"/>
    <property type="match status" value="1"/>
</dbReference>
<organism evidence="11 12">
    <name type="scientific">Methylorubrum populi</name>
    <dbReference type="NCBI Taxonomy" id="223967"/>
    <lineage>
        <taxon>Bacteria</taxon>
        <taxon>Pseudomonadati</taxon>
        <taxon>Pseudomonadota</taxon>
        <taxon>Alphaproteobacteria</taxon>
        <taxon>Hyphomicrobiales</taxon>
        <taxon>Methylobacteriaceae</taxon>
        <taxon>Methylorubrum</taxon>
    </lineage>
</organism>
<keyword evidence="7" id="KW-0270">Exopolysaccharide synthesis</keyword>
<dbReference type="GO" id="GO:0016020">
    <property type="term" value="C:membrane"/>
    <property type="evidence" value="ECO:0007669"/>
    <property type="project" value="UniProtKB-SubCell"/>
</dbReference>
<feature type="compositionally biased region" description="Basic and acidic residues" evidence="8">
    <location>
        <begin position="239"/>
        <end position="249"/>
    </location>
</feature>
<evidence type="ECO:0000259" key="10">
    <source>
        <dbReference type="Pfam" id="PF02397"/>
    </source>
</evidence>
<evidence type="ECO:0000256" key="3">
    <source>
        <dbReference type="ARBA" id="ARBA00022679"/>
    </source>
</evidence>
<evidence type="ECO:0000313" key="12">
    <source>
        <dbReference type="Proteomes" id="UP000469949"/>
    </source>
</evidence>
<name>A0A833J8B9_9HYPH</name>
<evidence type="ECO:0000256" key="9">
    <source>
        <dbReference type="SAM" id="Phobius"/>
    </source>
</evidence>
<reference evidence="11 12" key="1">
    <citation type="submission" date="2019-10" db="EMBL/GenBank/DDBJ databases">
        <title>Draft Genome Sequence of the Caffeine Degrading Methylotroph Methylorubrum populi PINKEL.</title>
        <authorList>
            <person name="Dawson S.C."/>
            <person name="Zhang X."/>
            <person name="Wright M.E."/>
            <person name="Sharma G."/>
            <person name="Langner J.T."/>
            <person name="Ditty J.L."/>
            <person name="Subuyuj G.A."/>
        </authorList>
    </citation>
    <scope>NUCLEOTIDE SEQUENCE [LARGE SCALE GENOMIC DNA]</scope>
    <source>
        <strain evidence="11 12">Pinkel</strain>
    </source>
</reference>
<dbReference type="EMBL" id="WEKV01000009">
    <property type="protein sequence ID" value="KAB7785417.1"/>
    <property type="molecule type" value="Genomic_DNA"/>
</dbReference>
<evidence type="ECO:0000256" key="8">
    <source>
        <dbReference type="SAM" id="MobiDB-lite"/>
    </source>
</evidence>
<protein>
    <recommendedName>
        <fullName evidence="10">Bacterial sugar transferase domain-containing protein</fullName>
    </recommendedName>
</protein>
<dbReference type="PANTHER" id="PTHR30576:SF21">
    <property type="entry name" value="UDP-GLUCOSE:UNDECAPRENYL-PHOSPHATE GLUCOSE-1-PHOSPHATE TRANSFERASE"/>
    <property type="match status" value="1"/>
</dbReference>
<sequence>MSEQVIGNSTSFSPRIQLRPNAFGQFGPVLVTLDAFALIGTALLAQAGAAHLAEQTADPLRLAAIAAFPTAFTLPLMALCGAYDADAASRPRLALKALVLIWPCLLPLAWLLTAGLQIHLDAAQDGLTTFAVMGPAGLLAQRFTLAALLRRSALGREAPFAAPAPEAVGDPDGVEAAAPGRPPGASARTAAEGASRPAPPRRIAAGRKRVPPGALPEARPNAQWGRRRPLPRLSPPERSAGEARAARPGDGEAIKRAFDVVGAGLLCLLLAPLLVIIAVLIRLTSEGPALFRQMRGGLHGRPFEIYKFRTMTVQPGNAALVQAYRHDPRVTPLGRILRRTSLDELPQLFNVLKGDMSLVGPRPHALGHDDEFALRIADYHRRYQVKPGITGWAQVCGCRGETRTDEALRRRIELDLTYIERRSLWFDLRIILQTCREVASSETAY</sequence>
<evidence type="ECO:0000313" key="11">
    <source>
        <dbReference type="EMBL" id="KAB7785417.1"/>
    </source>
</evidence>
<dbReference type="Proteomes" id="UP000469949">
    <property type="component" value="Unassembled WGS sequence"/>
</dbReference>
<comment type="caution">
    <text evidence="11">The sequence shown here is derived from an EMBL/GenBank/DDBJ whole genome shotgun (WGS) entry which is preliminary data.</text>
</comment>